<dbReference type="InterPro" id="IPR012677">
    <property type="entry name" value="Nucleotide-bd_a/b_plait_sf"/>
</dbReference>
<dbReference type="SUPFAM" id="SSF46785">
    <property type="entry name" value="Winged helix' DNA-binding domain"/>
    <property type="match status" value="1"/>
</dbReference>
<dbReference type="InterPro" id="IPR036388">
    <property type="entry name" value="WH-like_DNA-bd_sf"/>
</dbReference>
<dbReference type="STRING" id="4536.A0A0E0J0A3"/>
<dbReference type="Gramene" id="ONIVA11G08530.1">
    <property type="protein sequence ID" value="ONIVA11G08530.1"/>
    <property type="gene ID" value="ONIVA11G08530"/>
</dbReference>
<reference evidence="9" key="1">
    <citation type="submission" date="2015-04" db="UniProtKB">
        <authorList>
            <consortium name="EnsemblPlants"/>
        </authorList>
    </citation>
    <scope>IDENTIFICATION</scope>
    <source>
        <strain evidence="9">SL10</strain>
    </source>
</reference>
<dbReference type="OMA" id="FEYYPAV"/>
<dbReference type="PROSITE" id="PS50102">
    <property type="entry name" value="RRM"/>
    <property type="match status" value="1"/>
</dbReference>
<feature type="region of interest" description="Disordered" evidence="6">
    <location>
        <begin position="315"/>
        <end position="489"/>
    </location>
</feature>
<dbReference type="InterPro" id="IPR006630">
    <property type="entry name" value="La_HTH"/>
</dbReference>
<dbReference type="PANTHER" id="PTHR22792:SF171">
    <property type="entry name" value="LA-RELATED PROTEIN 6B"/>
    <property type="match status" value="1"/>
</dbReference>
<reference evidence="9" key="2">
    <citation type="submission" date="2018-04" db="EMBL/GenBank/DDBJ databases">
        <title>OnivRS2 (Oryza nivara Reference Sequence Version 2).</title>
        <authorList>
            <person name="Zhang J."/>
            <person name="Kudrna D."/>
            <person name="Lee S."/>
            <person name="Talag J."/>
            <person name="Rajasekar S."/>
            <person name="Welchert J."/>
            <person name="Hsing Y.-I."/>
            <person name="Wing R.A."/>
        </authorList>
    </citation>
    <scope>NUCLEOTIDE SEQUENCE [LARGE SCALE GENOMIC DNA]</scope>
    <source>
        <strain evidence="9">SL10</strain>
    </source>
</reference>
<feature type="domain" description="HTH La-type RNA-binding" evidence="8">
    <location>
        <begin position="121"/>
        <end position="212"/>
    </location>
</feature>
<dbReference type="InterPro" id="IPR036390">
    <property type="entry name" value="WH_DNA-bd_sf"/>
</dbReference>
<feature type="compositionally biased region" description="Low complexity" evidence="6">
    <location>
        <begin position="392"/>
        <end position="413"/>
    </location>
</feature>
<feature type="compositionally biased region" description="Basic residues" evidence="6">
    <location>
        <begin position="374"/>
        <end position="391"/>
    </location>
</feature>
<dbReference type="CDD" id="cd08033">
    <property type="entry name" value="LARP_6"/>
    <property type="match status" value="1"/>
</dbReference>
<dbReference type="PROSITE" id="PS50961">
    <property type="entry name" value="HTH_LA"/>
    <property type="match status" value="1"/>
</dbReference>
<evidence type="ECO:0000256" key="3">
    <source>
        <dbReference type="ARBA" id="ARBA00022884"/>
    </source>
</evidence>
<dbReference type="InterPro" id="IPR002344">
    <property type="entry name" value="Lupus_La"/>
</dbReference>
<dbReference type="SUPFAM" id="SSF54928">
    <property type="entry name" value="RNA-binding domain, RBD"/>
    <property type="match status" value="1"/>
</dbReference>
<dbReference type="InterPro" id="IPR000504">
    <property type="entry name" value="RRM_dom"/>
</dbReference>
<keyword evidence="10" id="KW-1185">Reference proteome</keyword>
<evidence type="ECO:0000256" key="4">
    <source>
        <dbReference type="ARBA" id="ARBA00023242"/>
    </source>
</evidence>
<dbReference type="SMART" id="SM00715">
    <property type="entry name" value="LA"/>
    <property type="match status" value="1"/>
</dbReference>
<dbReference type="Proteomes" id="UP000006591">
    <property type="component" value="Chromosome 11"/>
</dbReference>
<dbReference type="FunFam" id="1.10.10.10:FF:000158">
    <property type="entry name" value="La ribonucleoprotein domain family member 7"/>
    <property type="match status" value="1"/>
</dbReference>
<dbReference type="Gene3D" id="3.30.70.330">
    <property type="match status" value="1"/>
</dbReference>
<name>A0A0E0J0A3_ORYNI</name>
<dbReference type="InterPro" id="IPR035979">
    <property type="entry name" value="RBD_domain_sf"/>
</dbReference>
<feature type="region of interest" description="Disordered" evidence="6">
    <location>
        <begin position="1"/>
        <end position="58"/>
    </location>
</feature>
<dbReference type="CDD" id="cd12288">
    <property type="entry name" value="RRM_La_like_plant"/>
    <property type="match status" value="1"/>
</dbReference>
<feature type="compositionally biased region" description="Low complexity" evidence="6">
    <location>
        <begin position="476"/>
        <end position="489"/>
    </location>
</feature>
<dbReference type="PANTHER" id="PTHR22792">
    <property type="entry name" value="LUPUS LA PROTEIN-RELATED"/>
    <property type="match status" value="1"/>
</dbReference>
<evidence type="ECO:0000313" key="10">
    <source>
        <dbReference type="Proteomes" id="UP000006591"/>
    </source>
</evidence>
<dbReference type="HOGENOM" id="CLU_033595_1_0_1"/>
<dbReference type="GO" id="GO:0005634">
    <property type="term" value="C:nucleus"/>
    <property type="evidence" value="ECO:0007669"/>
    <property type="project" value="UniProtKB-SubCell"/>
</dbReference>
<organism evidence="9">
    <name type="scientific">Oryza nivara</name>
    <name type="common">Indian wild rice</name>
    <name type="synonym">Oryza sativa f. spontanea</name>
    <dbReference type="NCBI Taxonomy" id="4536"/>
    <lineage>
        <taxon>Eukaryota</taxon>
        <taxon>Viridiplantae</taxon>
        <taxon>Streptophyta</taxon>
        <taxon>Embryophyta</taxon>
        <taxon>Tracheophyta</taxon>
        <taxon>Spermatophyta</taxon>
        <taxon>Magnoliopsida</taxon>
        <taxon>Liliopsida</taxon>
        <taxon>Poales</taxon>
        <taxon>Poaceae</taxon>
        <taxon>BOP clade</taxon>
        <taxon>Oryzoideae</taxon>
        <taxon>Oryzeae</taxon>
        <taxon>Oryzinae</taxon>
        <taxon>Oryza</taxon>
    </lineage>
</organism>
<dbReference type="GO" id="GO:0003729">
    <property type="term" value="F:mRNA binding"/>
    <property type="evidence" value="ECO:0007669"/>
    <property type="project" value="TreeGrafter"/>
</dbReference>
<accession>A0A0E0J0A3</accession>
<feature type="domain" description="RRM" evidence="7">
    <location>
        <begin position="219"/>
        <end position="313"/>
    </location>
</feature>
<evidence type="ECO:0000256" key="2">
    <source>
        <dbReference type="ARBA" id="ARBA00004123"/>
    </source>
</evidence>
<evidence type="ECO:0000259" key="8">
    <source>
        <dbReference type="PROSITE" id="PS50961"/>
    </source>
</evidence>
<evidence type="ECO:0000256" key="5">
    <source>
        <dbReference type="PROSITE-ProRule" id="PRU00332"/>
    </source>
</evidence>
<evidence type="ECO:0000256" key="1">
    <source>
        <dbReference type="ARBA" id="ARBA00002339"/>
    </source>
</evidence>
<evidence type="ECO:0008006" key="11">
    <source>
        <dbReference type="Google" id="ProtNLM"/>
    </source>
</evidence>
<feature type="compositionally biased region" description="Low complexity" evidence="6">
    <location>
        <begin position="38"/>
        <end position="51"/>
    </location>
</feature>
<comment type="function">
    <text evidence="1">Transcriptional regulator.</text>
</comment>
<dbReference type="GO" id="GO:0006396">
    <property type="term" value="P:RNA processing"/>
    <property type="evidence" value="ECO:0007669"/>
    <property type="project" value="InterPro"/>
</dbReference>
<dbReference type="InterPro" id="IPR034878">
    <property type="entry name" value="La-rel_plant_RRM"/>
</dbReference>
<evidence type="ECO:0000313" key="9">
    <source>
        <dbReference type="EnsemblPlants" id="ONIVA11G08530.1"/>
    </source>
</evidence>
<dbReference type="PRINTS" id="PR00302">
    <property type="entry name" value="LUPUSLA"/>
</dbReference>
<dbReference type="Pfam" id="PF07145">
    <property type="entry name" value="PAM2"/>
    <property type="match status" value="1"/>
</dbReference>
<keyword evidence="4" id="KW-0539">Nucleus</keyword>
<proteinExistence type="predicted"/>
<evidence type="ECO:0000256" key="6">
    <source>
        <dbReference type="SAM" id="MobiDB-lite"/>
    </source>
</evidence>
<feature type="compositionally biased region" description="Basic and acidic residues" evidence="6">
    <location>
        <begin position="324"/>
        <end position="335"/>
    </location>
</feature>
<dbReference type="InterPro" id="IPR009818">
    <property type="entry name" value="PAM2_motif"/>
</dbReference>
<dbReference type="InterPro" id="IPR045180">
    <property type="entry name" value="La_dom_prot"/>
</dbReference>
<dbReference type="AlphaFoldDB" id="A0A0E0J0A3"/>
<comment type="subcellular location">
    <subcellularLocation>
        <location evidence="2">Nucleus</location>
    </subcellularLocation>
</comment>
<sequence>MSQQEVADPAQAAEEEGPGELPRSGSSSRLNAQAPEFVPRAAAAPPQAAVAAPPPPPQVIRVFAAAPPPPPAAFFAAVPPPPPPPFEYYPAVGGGGGFGAPVELEAEAEQQPPPGPQSGRDGISDDVVHKITKQVEYYFSDINLATTEHLMRFITKDPEGYVPISVVAGFKKIKALIQSNAMLASALRTSSKLVVSNDGTRVKREQPFTESDLEELQARIVVAENLPDDHCYQNLMKLFSTVGSVKTIRTCYPQTPNGTGPVTNRSAKLDMLFANKLHAFVEYDTVEDAEKAIVELNDERNWRNGLRVRLLNTCMTKGGKGKKGGHDINDGHGVEDDVSTSNQSNEKHGEEALQTPDAQGEQLPDESAGDMGRGRGKGRGRGGRGRGRGYHYHNNNQQSYHNHQQHNHQNSNNRNAAHPVGTPPSNHPAKNEQQQQAQPQPQPQPQPPAGANKQPPGPRMPDGTRGFAMGRGKPQTSTTTPSASSGSEP</sequence>
<dbReference type="Pfam" id="PF05383">
    <property type="entry name" value="La"/>
    <property type="match status" value="1"/>
</dbReference>
<keyword evidence="3 5" id="KW-0694">RNA-binding</keyword>
<dbReference type="GO" id="GO:1990904">
    <property type="term" value="C:ribonucleoprotein complex"/>
    <property type="evidence" value="ECO:0007669"/>
    <property type="project" value="InterPro"/>
</dbReference>
<dbReference type="Gene3D" id="1.10.10.10">
    <property type="entry name" value="Winged helix-like DNA-binding domain superfamily/Winged helix DNA-binding domain"/>
    <property type="match status" value="1"/>
</dbReference>
<dbReference type="eggNOG" id="KOG1855">
    <property type="taxonomic scope" value="Eukaryota"/>
</dbReference>
<evidence type="ECO:0000259" key="7">
    <source>
        <dbReference type="PROSITE" id="PS50102"/>
    </source>
</evidence>
<dbReference type="EnsemblPlants" id="ONIVA11G08530.1">
    <property type="protein sequence ID" value="ONIVA11G08530.1"/>
    <property type="gene ID" value="ONIVA11G08530"/>
</dbReference>
<protein>
    <recommendedName>
        <fullName evidence="11">HTH La-type RNA-binding domain-containing protein</fullName>
    </recommendedName>
</protein>